<dbReference type="CDD" id="cd01031">
    <property type="entry name" value="EriC"/>
    <property type="match status" value="1"/>
</dbReference>
<feature type="transmembrane region" description="Helical" evidence="8">
    <location>
        <begin position="160"/>
        <end position="185"/>
    </location>
</feature>
<dbReference type="InterPro" id="IPR036721">
    <property type="entry name" value="RCK_C_sf"/>
</dbReference>
<keyword evidence="2" id="KW-0813">Transport</keyword>
<dbReference type="PANTHER" id="PTHR45711:SF6">
    <property type="entry name" value="CHLORIDE CHANNEL PROTEIN"/>
    <property type="match status" value="1"/>
</dbReference>
<dbReference type="InterPro" id="IPR001807">
    <property type="entry name" value="ClC"/>
</dbReference>
<dbReference type="RefSeq" id="WP_187012542.1">
    <property type="nucleotide sequence ID" value="NZ_JAHOEB010000008.1"/>
</dbReference>
<evidence type="ECO:0000256" key="8">
    <source>
        <dbReference type="SAM" id="Phobius"/>
    </source>
</evidence>
<dbReference type="PRINTS" id="PR00762">
    <property type="entry name" value="CLCHANNEL"/>
</dbReference>
<dbReference type="Gene3D" id="1.10.3080.10">
    <property type="entry name" value="Clc chloride channel"/>
    <property type="match status" value="1"/>
</dbReference>
<dbReference type="PANTHER" id="PTHR45711">
    <property type="entry name" value="CHLORIDE CHANNEL PROTEIN"/>
    <property type="match status" value="1"/>
</dbReference>
<dbReference type="GO" id="GO:0006813">
    <property type="term" value="P:potassium ion transport"/>
    <property type="evidence" value="ECO:0007669"/>
    <property type="project" value="InterPro"/>
</dbReference>
<feature type="transmembrane region" description="Helical" evidence="8">
    <location>
        <begin position="367"/>
        <end position="391"/>
    </location>
</feature>
<accession>A0AAW4MSC6</accession>
<keyword evidence="4 8" id="KW-1133">Transmembrane helix</keyword>
<feature type="transmembrane region" description="Helical" evidence="8">
    <location>
        <begin position="335"/>
        <end position="355"/>
    </location>
</feature>
<evidence type="ECO:0000313" key="13">
    <source>
        <dbReference type="Proteomes" id="UP001197492"/>
    </source>
</evidence>
<evidence type="ECO:0000256" key="4">
    <source>
        <dbReference type="ARBA" id="ARBA00022989"/>
    </source>
</evidence>
<evidence type="ECO:0000256" key="3">
    <source>
        <dbReference type="ARBA" id="ARBA00022692"/>
    </source>
</evidence>
<reference evidence="10 13" key="1">
    <citation type="submission" date="2021-06" db="EMBL/GenBank/DDBJ databases">
        <title>Collection of gut derived symbiotic bacterial strains cultured from healthy donors.</title>
        <authorList>
            <person name="Lin H."/>
            <person name="Littmann E."/>
            <person name="Pamer E.G."/>
        </authorList>
    </citation>
    <scope>NUCLEOTIDE SEQUENCE</scope>
    <source>
        <strain evidence="11 13">MSK.21.70</strain>
        <strain evidence="10">MSK.21.82</strain>
    </source>
</reference>
<dbReference type="AlphaFoldDB" id="A0AAW4MSC6"/>
<keyword evidence="5" id="KW-0406">Ion transport</keyword>
<dbReference type="InterPro" id="IPR006037">
    <property type="entry name" value="RCK_C"/>
</dbReference>
<gene>
    <name evidence="10" type="ORF">KSV97_02105</name>
    <name evidence="11" type="ORF">KSW06_02120</name>
</gene>
<dbReference type="SUPFAM" id="SSF116726">
    <property type="entry name" value="TrkA C-terminal domain-like"/>
    <property type="match status" value="1"/>
</dbReference>
<dbReference type="EMBL" id="JAHOEF010000008">
    <property type="protein sequence ID" value="MBV3382035.1"/>
    <property type="molecule type" value="Genomic_DNA"/>
</dbReference>
<evidence type="ECO:0000313" key="10">
    <source>
        <dbReference type="EMBL" id="MBV3382035.1"/>
    </source>
</evidence>
<dbReference type="InterPro" id="IPR014743">
    <property type="entry name" value="Cl-channel_core"/>
</dbReference>
<dbReference type="Gene3D" id="3.30.70.1450">
    <property type="entry name" value="Regulator of K+ conductance, C-terminal domain"/>
    <property type="match status" value="1"/>
</dbReference>
<evidence type="ECO:0000313" key="11">
    <source>
        <dbReference type="EMBL" id="MBV3392061.1"/>
    </source>
</evidence>
<dbReference type="Pfam" id="PF02080">
    <property type="entry name" value="TrkA_C"/>
    <property type="match status" value="1"/>
</dbReference>
<dbReference type="SUPFAM" id="SSF81340">
    <property type="entry name" value="Clc chloride channel"/>
    <property type="match status" value="1"/>
</dbReference>
<evidence type="ECO:0000259" key="9">
    <source>
        <dbReference type="PROSITE" id="PS51202"/>
    </source>
</evidence>
<dbReference type="Proteomes" id="UP001196408">
    <property type="component" value="Unassembled WGS sequence"/>
</dbReference>
<name>A0AAW4MSC6_9FIRM</name>
<keyword evidence="6 8" id="KW-0472">Membrane</keyword>
<sequence>MLKNQSDTANILRERSKLNKRLAYEGLLVGIVSGAVCIVYRLVLSNAESIYFTIRDFVAHNVSYWPLWIIGLIVLGLIISIFLKWEPMIGGSGIPQLEAEVQGRIDECWWRVLLAKFCAGALALVGGLSLGREGPSIQLGGMVGKALAKKGKRVKTEERYLMTAGAAAGLSAAFNAPLAGIMFALEEVHKNFSTSALVSVMIASITADFLSRNIFGLSPTLAFSIKETFPLKNYIWVIILGIVAGVLGAFYNKVTMGTIKLYKKTPFLKKHQRVIIPLVLSGILGFYCPLVMGGGHKLVEYLNEPNLVLSTLVLLFILKLLISCVSFGSGAAGGIFFPLLILGSLIGASVGKVAIMCGVPSEYFMNFIIMAMAAYFSAIVRAPITGIVLIAEMSGTLKMLLPIALVSFVSYYVANLLHSEPIYESLLTNLLNNQPYQSMEEYADSKELIGYTVGFGSNACDHYIKDLQLPRRSLIVSVIRGGEEIIPKGDTKLISGDRIIVLVDAFHLDETKLMLESVFTS</sequence>
<evidence type="ECO:0000256" key="5">
    <source>
        <dbReference type="ARBA" id="ARBA00023065"/>
    </source>
</evidence>
<comment type="caution">
    <text evidence="10">The sequence shown here is derived from an EMBL/GenBank/DDBJ whole genome shotgun (WGS) entry which is preliminary data.</text>
</comment>
<feature type="transmembrane region" description="Helical" evidence="8">
    <location>
        <begin position="274"/>
        <end position="295"/>
    </location>
</feature>
<dbReference type="PROSITE" id="PS51202">
    <property type="entry name" value="RCK_C"/>
    <property type="match status" value="1"/>
</dbReference>
<keyword evidence="13" id="KW-1185">Reference proteome</keyword>
<dbReference type="Pfam" id="PF00654">
    <property type="entry name" value="Voltage_CLC"/>
    <property type="match status" value="1"/>
</dbReference>
<dbReference type="GO" id="GO:0008324">
    <property type="term" value="F:monoatomic cation transmembrane transporter activity"/>
    <property type="evidence" value="ECO:0007669"/>
    <property type="project" value="InterPro"/>
</dbReference>
<dbReference type="EMBL" id="JAHOEL010000008">
    <property type="protein sequence ID" value="MBV3392061.1"/>
    <property type="molecule type" value="Genomic_DNA"/>
</dbReference>
<comment type="subcellular location">
    <subcellularLocation>
        <location evidence="1">Membrane</location>
        <topology evidence="1">Multi-pass membrane protein</topology>
    </subcellularLocation>
</comment>
<proteinExistence type="predicted"/>
<feature type="transmembrane region" description="Helical" evidence="8">
    <location>
        <begin position="22"/>
        <end position="43"/>
    </location>
</feature>
<feature type="transmembrane region" description="Helical" evidence="8">
    <location>
        <begin position="63"/>
        <end position="83"/>
    </location>
</feature>
<dbReference type="GO" id="GO:0005886">
    <property type="term" value="C:plasma membrane"/>
    <property type="evidence" value="ECO:0007669"/>
    <property type="project" value="TreeGrafter"/>
</dbReference>
<keyword evidence="7" id="KW-0868">Chloride</keyword>
<feature type="domain" description="RCK C-terminal" evidence="9">
    <location>
        <begin position="436"/>
        <end position="517"/>
    </location>
</feature>
<evidence type="ECO:0000256" key="1">
    <source>
        <dbReference type="ARBA" id="ARBA00004141"/>
    </source>
</evidence>
<keyword evidence="3 8" id="KW-0812">Transmembrane</keyword>
<protein>
    <submittedName>
        <fullName evidence="10">Chloride channel protein</fullName>
    </submittedName>
</protein>
<evidence type="ECO:0000256" key="2">
    <source>
        <dbReference type="ARBA" id="ARBA00022448"/>
    </source>
</evidence>
<evidence type="ECO:0000313" key="12">
    <source>
        <dbReference type="Proteomes" id="UP001196408"/>
    </source>
</evidence>
<dbReference type="GO" id="GO:0005247">
    <property type="term" value="F:voltage-gated chloride channel activity"/>
    <property type="evidence" value="ECO:0007669"/>
    <property type="project" value="TreeGrafter"/>
</dbReference>
<organism evidence="10 12">
    <name type="scientific">Catenibacterium mitsuokai</name>
    <dbReference type="NCBI Taxonomy" id="100886"/>
    <lineage>
        <taxon>Bacteria</taxon>
        <taxon>Bacillati</taxon>
        <taxon>Bacillota</taxon>
        <taxon>Erysipelotrichia</taxon>
        <taxon>Erysipelotrichales</taxon>
        <taxon>Coprobacillaceae</taxon>
        <taxon>Catenibacterium</taxon>
    </lineage>
</organism>
<dbReference type="Proteomes" id="UP001197492">
    <property type="component" value="Unassembled WGS sequence"/>
</dbReference>
<feature type="transmembrane region" description="Helical" evidence="8">
    <location>
        <begin position="307"/>
        <end position="329"/>
    </location>
</feature>
<feature type="transmembrane region" description="Helical" evidence="8">
    <location>
        <begin position="231"/>
        <end position="254"/>
    </location>
</feature>
<evidence type="ECO:0000256" key="7">
    <source>
        <dbReference type="ARBA" id="ARBA00023214"/>
    </source>
</evidence>
<evidence type="ECO:0000256" key="6">
    <source>
        <dbReference type="ARBA" id="ARBA00023136"/>
    </source>
</evidence>